<feature type="binding site" evidence="7">
    <location>
        <position position="173"/>
    </location>
    <ligand>
        <name>a divalent metal cation</name>
        <dbReference type="ChEBI" id="CHEBI:60240"/>
    </ligand>
</feature>
<dbReference type="GO" id="GO:0000118">
    <property type="term" value="C:histone deacetylase complex"/>
    <property type="evidence" value="ECO:0000318"/>
    <property type="project" value="GO_Central"/>
</dbReference>
<dbReference type="InterPro" id="IPR023801">
    <property type="entry name" value="His_deacetylse_dom"/>
</dbReference>
<keyword evidence="3 4" id="KW-0156">Chromatin regulator</keyword>
<dbReference type="PANTHER" id="PTHR10625">
    <property type="entry name" value="HISTONE DEACETYLASE HDAC1-RELATED"/>
    <property type="match status" value="1"/>
</dbReference>
<dbReference type="Proteomes" id="UP000001542">
    <property type="component" value="Unassembled WGS sequence"/>
</dbReference>
<keyword evidence="2 4" id="KW-0378">Hydrolase</keyword>
<dbReference type="Gene3D" id="3.40.800.20">
    <property type="entry name" value="Histone deacetylase domain"/>
    <property type="match status" value="1"/>
</dbReference>
<feature type="binding site" evidence="6">
    <location>
        <position position="94"/>
    </location>
    <ligand>
        <name>substrate</name>
    </ligand>
</feature>
<organism evidence="9 10">
    <name type="scientific">Trichomonas vaginalis (strain ATCC PRA-98 / G3)</name>
    <dbReference type="NCBI Taxonomy" id="412133"/>
    <lineage>
        <taxon>Eukaryota</taxon>
        <taxon>Metamonada</taxon>
        <taxon>Parabasalia</taxon>
        <taxon>Trichomonadida</taxon>
        <taxon>Trichomonadidae</taxon>
        <taxon>Trichomonas</taxon>
    </lineage>
</organism>
<gene>
    <name evidence="9" type="ORF">TVAG_464210</name>
</gene>
<dbReference type="InterPro" id="IPR037138">
    <property type="entry name" value="His_deacetylse_dom_sf"/>
</dbReference>
<reference evidence="9" key="1">
    <citation type="submission" date="2006-10" db="EMBL/GenBank/DDBJ databases">
        <authorList>
            <person name="Amadeo P."/>
            <person name="Zhao Q."/>
            <person name="Wortman J."/>
            <person name="Fraser-Liggett C."/>
            <person name="Carlton J."/>
        </authorList>
    </citation>
    <scope>NUCLEOTIDE SEQUENCE</scope>
    <source>
        <strain evidence="9">G3</strain>
    </source>
</reference>
<dbReference type="GO" id="GO:0004407">
    <property type="term" value="F:histone deacetylase activity"/>
    <property type="evidence" value="ECO:0000318"/>
    <property type="project" value="GO_Central"/>
</dbReference>
<dbReference type="SMR" id="A2E273"/>
<dbReference type="VEuPathDB" id="TrichDB:TVAG_464210"/>
<feature type="binding site" evidence="6">
    <location>
        <position position="144"/>
    </location>
    <ligand>
        <name>substrate</name>
    </ligand>
</feature>
<dbReference type="InterPro" id="IPR023696">
    <property type="entry name" value="Ureohydrolase_dom_sf"/>
</dbReference>
<keyword evidence="4" id="KW-0804">Transcription</keyword>
<dbReference type="PIRSF" id="PIRSF037913">
    <property type="entry name" value="His_deacetylse_1"/>
    <property type="match status" value="1"/>
</dbReference>
<keyword evidence="4" id="KW-0805">Transcription regulation</keyword>
<dbReference type="Pfam" id="PF00850">
    <property type="entry name" value="Hist_deacetyl"/>
    <property type="match status" value="1"/>
</dbReference>
<comment type="similarity">
    <text evidence="4">Belongs to the histone deacetylase family. HD Type 1 subfamily.</text>
</comment>
<dbReference type="InParanoid" id="A2E273"/>
<dbReference type="SUPFAM" id="SSF52768">
    <property type="entry name" value="Arginase/deacetylase"/>
    <property type="match status" value="1"/>
</dbReference>
<dbReference type="eggNOG" id="KOG1342">
    <property type="taxonomic scope" value="Eukaryota"/>
</dbReference>
<dbReference type="VEuPathDB" id="TrichDB:TVAGG3_1048630"/>
<dbReference type="PRINTS" id="PR01271">
    <property type="entry name" value="HISDACETLASE"/>
</dbReference>
<keyword evidence="7" id="KW-0479">Metal-binding</keyword>
<dbReference type="InterPro" id="IPR000286">
    <property type="entry name" value="HDACs"/>
</dbReference>
<evidence type="ECO:0000313" key="10">
    <source>
        <dbReference type="Proteomes" id="UP000001542"/>
    </source>
</evidence>
<evidence type="ECO:0000256" key="2">
    <source>
        <dbReference type="ARBA" id="ARBA00022801"/>
    </source>
</evidence>
<evidence type="ECO:0000256" key="7">
    <source>
        <dbReference type="PIRSR" id="PIRSR037913-3"/>
    </source>
</evidence>
<dbReference type="GO" id="GO:0046872">
    <property type="term" value="F:metal ion binding"/>
    <property type="evidence" value="ECO:0007669"/>
    <property type="project" value="UniProtKB-KW"/>
</dbReference>
<proteinExistence type="inferred from homology"/>
<comment type="catalytic activity">
    <reaction evidence="4">
        <text>N(6)-acetyl-L-lysyl-[histone] + H2O = L-lysyl-[histone] + acetate</text>
        <dbReference type="Rhea" id="RHEA:58196"/>
        <dbReference type="Rhea" id="RHEA-COMP:9845"/>
        <dbReference type="Rhea" id="RHEA-COMP:11338"/>
        <dbReference type="ChEBI" id="CHEBI:15377"/>
        <dbReference type="ChEBI" id="CHEBI:29969"/>
        <dbReference type="ChEBI" id="CHEBI:30089"/>
        <dbReference type="ChEBI" id="CHEBI:61930"/>
        <dbReference type="EC" id="3.5.1.98"/>
    </reaction>
</comment>
<dbReference type="PANTHER" id="PTHR10625:SF10">
    <property type="entry name" value="HISTONE DEACETYLASE HDAC1"/>
    <property type="match status" value="1"/>
</dbReference>
<dbReference type="OMA" id="FHERPET"/>
<evidence type="ECO:0000256" key="4">
    <source>
        <dbReference type="PIRNR" id="PIRNR037913"/>
    </source>
</evidence>
<feature type="binding site" evidence="6">
    <location>
        <position position="298"/>
    </location>
    <ligand>
        <name>substrate</name>
    </ligand>
</feature>
<dbReference type="KEGG" id="tva:4771263"/>
<name>A2E273_TRIV3</name>
<keyword evidence="4" id="KW-0539">Nucleus</keyword>
<dbReference type="GO" id="GO:0141221">
    <property type="term" value="F:histone deacetylase activity, hydrolytic mechanism"/>
    <property type="evidence" value="ECO:0007669"/>
    <property type="project" value="UniProtKB-EC"/>
</dbReference>
<keyword evidence="10" id="KW-1185">Reference proteome</keyword>
<evidence type="ECO:0000256" key="1">
    <source>
        <dbReference type="ARBA" id="ARBA00012111"/>
    </source>
</evidence>
<protein>
    <recommendedName>
        <fullName evidence="1 4">Histone deacetylase</fullName>
        <ecNumber evidence="1 4">3.5.1.98</ecNumber>
    </recommendedName>
</protein>
<evidence type="ECO:0000259" key="8">
    <source>
        <dbReference type="Pfam" id="PF00850"/>
    </source>
</evidence>
<dbReference type="GO" id="GO:0040029">
    <property type="term" value="P:epigenetic regulation of gene expression"/>
    <property type="evidence" value="ECO:0000318"/>
    <property type="project" value="GO_Central"/>
</dbReference>
<comment type="subcellular location">
    <subcellularLocation>
        <location evidence="4">Nucleus</location>
    </subcellularLocation>
</comment>
<sequence>MKKKNIVYLYDEESGGFVYERSHPMKPYRIKMTHSLLCAYGLLDKLQVLTPRRARVEDLIQFHDEGYINFIKNSNDKNISKNRNAAEYYNITGDSPFFPGLFEFCQISAGASITAAELLNSGKTQIAINWAGGLHHARKAEASGFCYVNDCVLGILKLLERYQRVLYIDIDIHHGDGVEEAFYTTDRVFTVSFHKFGDFFPGTGALSDIGTRKGKYYALNVPLRDGMNDEDYLGLFKPILTNIIEWYRPNAIFFQCGADSLAGDKLGGFNLSIHGHGECVRFVKNFGIPMVVAGGGGYTTRNVSRCWTYETAILLDEVLDNNIPEHEFSSYYAPEMHLNQESYDIINENTKEEMERILEVTTENLRHLPCAPSVQIDPMRVFMSSDDDEREFEPCLVDKFLSLVL</sequence>
<dbReference type="RefSeq" id="XP_001325510.1">
    <property type="nucleotide sequence ID" value="XM_001325475.1"/>
</dbReference>
<reference evidence="9" key="2">
    <citation type="journal article" date="2007" name="Science">
        <title>Draft genome sequence of the sexually transmitted pathogen Trichomonas vaginalis.</title>
        <authorList>
            <person name="Carlton J.M."/>
            <person name="Hirt R.P."/>
            <person name="Silva J.C."/>
            <person name="Delcher A.L."/>
            <person name="Schatz M."/>
            <person name="Zhao Q."/>
            <person name="Wortman J.R."/>
            <person name="Bidwell S.L."/>
            <person name="Alsmark U.C.M."/>
            <person name="Besteiro S."/>
            <person name="Sicheritz-Ponten T."/>
            <person name="Noel C.J."/>
            <person name="Dacks J.B."/>
            <person name="Foster P.G."/>
            <person name="Simillion C."/>
            <person name="Van de Peer Y."/>
            <person name="Miranda-Saavedra D."/>
            <person name="Barton G.J."/>
            <person name="Westrop G.D."/>
            <person name="Mueller S."/>
            <person name="Dessi D."/>
            <person name="Fiori P.L."/>
            <person name="Ren Q."/>
            <person name="Paulsen I."/>
            <person name="Zhang H."/>
            <person name="Bastida-Corcuera F.D."/>
            <person name="Simoes-Barbosa A."/>
            <person name="Brown M.T."/>
            <person name="Hayes R.D."/>
            <person name="Mukherjee M."/>
            <person name="Okumura C.Y."/>
            <person name="Schneider R."/>
            <person name="Smith A.J."/>
            <person name="Vanacova S."/>
            <person name="Villalvazo M."/>
            <person name="Haas B.J."/>
            <person name="Pertea M."/>
            <person name="Feldblyum T.V."/>
            <person name="Utterback T.R."/>
            <person name="Shu C.L."/>
            <person name="Osoegawa K."/>
            <person name="de Jong P.J."/>
            <person name="Hrdy I."/>
            <person name="Horvathova L."/>
            <person name="Zubacova Z."/>
            <person name="Dolezal P."/>
            <person name="Malik S.B."/>
            <person name="Logsdon J.M. Jr."/>
            <person name="Henze K."/>
            <person name="Gupta A."/>
            <person name="Wang C.C."/>
            <person name="Dunne R.L."/>
            <person name="Upcroft J.A."/>
            <person name="Upcroft P."/>
            <person name="White O."/>
            <person name="Salzberg S.L."/>
            <person name="Tang P."/>
            <person name="Chiu C.-H."/>
            <person name="Lee Y.-S."/>
            <person name="Embley T.M."/>
            <person name="Coombs G.H."/>
            <person name="Mottram J.C."/>
            <person name="Tachezy J."/>
            <person name="Fraser-Liggett C.M."/>
            <person name="Johnson P.J."/>
        </authorList>
    </citation>
    <scope>NUCLEOTIDE SEQUENCE [LARGE SCALE GENOMIC DNA]</scope>
    <source>
        <strain evidence="9">G3</strain>
    </source>
</reference>
<dbReference type="CDD" id="cd09991">
    <property type="entry name" value="HDAC_classI"/>
    <property type="match status" value="1"/>
</dbReference>
<dbReference type="InterPro" id="IPR003084">
    <property type="entry name" value="HDAC_I/II"/>
</dbReference>
<evidence type="ECO:0000256" key="5">
    <source>
        <dbReference type="PIRSR" id="PIRSR037913-1"/>
    </source>
</evidence>
<evidence type="ECO:0000313" key="9">
    <source>
        <dbReference type="EMBL" id="EAY13287.1"/>
    </source>
</evidence>
<feature type="active site" description="Proton acceptor" evidence="5">
    <location>
        <position position="136"/>
    </location>
</feature>
<evidence type="ECO:0000256" key="6">
    <source>
        <dbReference type="PIRSR" id="PIRSR037913-2"/>
    </source>
</evidence>
<dbReference type="STRING" id="5722.A2E273"/>
<dbReference type="AlphaFoldDB" id="A2E273"/>
<evidence type="ECO:0000256" key="3">
    <source>
        <dbReference type="ARBA" id="ARBA00022853"/>
    </source>
</evidence>
<dbReference type="PRINTS" id="PR01270">
    <property type="entry name" value="HDASUPER"/>
</dbReference>
<feature type="domain" description="Histone deacetylase" evidence="8">
    <location>
        <begin position="23"/>
        <end position="313"/>
    </location>
</feature>
<feature type="binding site" evidence="7">
    <location>
        <position position="259"/>
    </location>
    <ligand>
        <name>a divalent metal cation</name>
        <dbReference type="ChEBI" id="CHEBI:60240"/>
    </ligand>
</feature>
<dbReference type="EC" id="3.5.1.98" evidence="1 4"/>
<dbReference type="OrthoDB" id="1918432at2759"/>
<dbReference type="EMBL" id="DS113288">
    <property type="protein sequence ID" value="EAY13287.1"/>
    <property type="molecule type" value="Genomic_DNA"/>
</dbReference>
<feature type="binding site" evidence="7">
    <location>
        <position position="171"/>
    </location>
    <ligand>
        <name>a divalent metal cation</name>
        <dbReference type="ChEBI" id="CHEBI:60240"/>
    </ligand>
</feature>
<accession>A2E273</accession>